<dbReference type="RefSeq" id="WP_095045592.1">
    <property type="nucleotide sequence ID" value="NZ_LN890656.1"/>
</dbReference>
<keyword evidence="4" id="KW-1185">Reference proteome</keyword>
<dbReference type="Proteomes" id="UP000215027">
    <property type="component" value="Chromosome II"/>
</dbReference>
<dbReference type="PANTHER" id="PTHR35377">
    <property type="entry name" value="ANTITOXIN VAPB49-RELATED-RELATED"/>
    <property type="match status" value="1"/>
</dbReference>
<evidence type="ECO:0000256" key="1">
    <source>
        <dbReference type="ARBA" id="ARBA00009981"/>
    </source>
</evidence>
<comment type="similarity">
    <text evidence="1 2">Belongs to the phD/YefM antitoxin family.</text>
</comment>
<dbReference type="OrthoDB" id="9800503at2"/>
<gene>
    <name evidence="3" type="ORF">CFX0092_B0768</name>
</gene>
<evidence type="ECO:0000256" key="2">
    <source>
        <dbReference type="RuleBase" id="RU362080"/>
    </source>
</evidence>
<dbReference type="InterPro" id="IPR051416">
    <property type="entry name" value="phD-YefM_TA_antitoxins"/>
</dbReference>
<evidence type="ECO:0000313" key="4">
    <source>
        <dbReference type="Proteomes" id="UP000215027"/>
    </source>
</evidence>
<evidence type="ECO:0000313" key="3">
    <source>
        <dbReference type="EMBL" id="CUS06302.1"/>
    </source>
</evidence>
<proteinExistence type="inferred from homology"/>
<comment type="function">
    <text evidence="2">Antitoxin component of a type II toxin-antitoxin (TA) system.</text>
</comment>
<name>A0A160T8C9_9CHLR</name>
<dbReference type="InterPro" id="IPR006442">
    <property type="entry name" value="Antitoxin_Phd/YefM"/>
</dbReference>
<dbReference type="InterPro" id="IPR036165">
    <property type="entry name" value="YefM-like_sf"/>
</dbReference>
<dbReference type="Pfam" id="PF02604">
    <property type="entry name" value="PhdYeFM_antitox"/>
    <property type="match status" value="1"/>
</dbReference>
<dbReference type="PANTHER" id="PTHR35377:SF4">
    <property type="entry name" value="PREVENT-HOST-DEATH FAMILY PROTEIN"/>
    <property type="match status" value="1"/>
</dbReference>
<dbReference type="EMBL" id="LN890656">
    <property type="protein sequence ID" value="CUS06302.1"/>
    <property type="molecule type" value="Genomic_DNA"/>
</dbReference>
<dbReference type="Gene3D" id="3.40.1620.10">
    <property type="entry name" value="YefM-like domain"/>
    <property type="match status" value="1"/>
</dbReference>
<dbReference type="SUPFAM" id="SSF143120">
    <property type="entry name" value="YefM-like"/>
    <property type="match status" value="1"/>
</dbReference>
<sequence>MQYTVHEAKTNLSKLIRLALAGEEVIIARGDEPVVMLVPVAAEKPQRRIGGAKGFILYMADDFDAPLEEFAEYME</sequence>
<reference evidence="3" key="1">
    <citation type="submission" date="2016-01" db="EMBL/GenBank/DDBJ databases">
        <authorList>
            <person name="Mcilroy J.S."/>
            <person name="Karst M S."/>
            <person name="Albertsen M."/>
        </authorList>
    </citation>
    <scope>NUCLEOTIDE SEQUENCE</scope>
    <source>
        <strain evidence="3">Cfx-K</strain>
    </source>
</reference>
<dbReference type="AlphaFoldDB" id="A0A160T8C9"/>
<organism evidence="3 4">
    <name type="scientific">Candidatus Promineifilum breve</name>
    <dbReference type="NCBI Taxonomy" id="1806508"/>
    <lineage>
        <taxon>Bacteria</taxon>
        <taxon>Bacillati</taxon>
        <taxon>Chloroflexota</taxon>
        <taxon>Ardenticatenia</taxon>
        <taxon>Candidatus Promineifilales</taxon>
        <taxon>Candidatus Promineifilaceae</taxon>
        <taxon>Candidatus Promineifilum</taxon>
    </lineage>
</organism>
<accession>A0A160T8C9</accession>
<dbReference type="KEGG" id="pbf:CFX0092_B0768"/>
<protein>
    <recommendedName>
        <fullName evidence="2">Antitoxin</fullName>
    </recommendedName>
</protein>